<dbReference type="PANTHER" id="PTHR43273:SF3">
    <property type="entry name" value="ANAEROBIC SULFATASE-MATURATING ENZYME HOMOLOG ASLB-RELATED"/>
    <property type="match status" value="1"/>
</dbReference>
<keyword evidence="5" id="KW-0408">Iron</keyword>
<comment type="similarity">
    <text evidence="7">Belongs to the radical SAM superfamily. Anaerobic sulfatase-maturating enzyme family.</text>
</comment>
<dbReference type="Proteomes" id="UP000494270">
    <property type="component" value="Unassembled WGS sequence"/>
</dbReference>
<evidence type="ECO:0000313" key="12">
    <source>
        <dbReference type="Proteomes" id="UP000494270"/>
    </source>
</evidence>
<dbReference type="EMBL" id="CABWKI010000001">
    <property type="protein sequence ID" value="VWQ32442.1"/>
    <property type="molecule type" value="Genomic_DNA"/>
</dbReference>
<evidence type="ECO:0000313" key="11">
    <source>
        <dbReference type="Proteomes" id="UP000494179"/>
    </source>
</evidence>
<dbReference type="GO" id="GO:0046872">
    <property type="term" value="F:metal ion binding"/>
    <property type="evidence" value="ECO:0007669"/>
    <property type="project" value="UniProtKB-KW"/>
</dbReference>
<dbReference type="InterPro" id="IPR000385">
    <property type="entry name" value="MoaA_NifB_PqqE_Fe-S-bd_CS"/>
</dbReference>
<name>A0A8U0KVL6_BIFLI</name>
<keyword evidence="2" id="KW-0004">4Fe-4S</keyword>
<dbReference type="Pfam" id="PF04055">
    <property type="entry name" value="Radical_SAM"/>
    <property type="match status" value="1"/>
</dbReference>
<dbReference type="InterPro" id="IPR013785">
    <property type="entry name" value="Aldolase_TIM"/>
</dbReference>
<dbReference type="AlphaFoldDB" id="A0A8U0KVL6"/>
<evidence type="ECO:0000259" key="8">
    <source>
        <dbReference type="PROSITE" id="PS51918"/>
    </source>
</evidence>
<dbReference type="GO" id="GO:0051539">
    <property type="term" value="F:4 iron, 4 sulfur cluster binding"/>
    <property type="evidence" value="ECO:0007669"/>
    <property type="project" value="UniProtKB-KW"/>
</dbReference>
<keyword evidence="4" id="KW-0479">Metal-binding</keyword>
<evidence type="ECO:0000313" key="10">
    <source>
        <dbReference type="EMBL" id="VWQ32442.1"/>
    </source>
</evidence>
<comment type="caution">
    <text evidence="9">The sequence shown here is derived from an EMBL/GenBank/DDBJ whole genome shotgun (WGS) entry which is preliminary data.</text>
</comment>
<dbReference type="SFLD" id="SFLDG01067">
    <property type="entry name" value="SPASM/twitch_domain_containing"/>
    <property type="match status" value="1"/>
</dbReference>
<dbReference type="InterPro" id="IPR023867">
    <property type="entry name" value="Sulphatase_maturase_rSAM"/>
</dbReference>
<dbReference type="EMBL" id="CABWKE010000001">
    <property type="protein sequence ID" value="VWQ27023.1"/>
    <property type="molecule type" value="Genomic_DNA"/>
</dbReference>
<dbReference type="GO" id="GO:0016491">
    <property type="term" value="F:oxidoreductase activity"/>
    <property type="evidence" value="ECO:0007669"/>
    <property type="project" value="InterPro"/>
</dbReference>
<dbReference type="PROSITE" id="PS51918">
    <property type="entry name" value="RADICAL_SAM"/>
    <property type="match status" value="1"/>
</dbReference>
<proteinExistence type="inferred from homology"/>
<dbReference type="SFLD" id="SFLDS00029">
    <property type="entry name" value="Radical_SAM"/>
    <property type="match status" value="1"/>
</dbReference>
<organism evidence="9 12">
    <name type="scientific">Bifidobacterium longum subsp. infantis</name>
    <dbReference type="NCBI Taxonomy" id="1682"/>
    <lineage>
        <taxon>Bacteria</taxon>
        <taxon>Bacillati</taxon>
        <taxon>Actinomycetota</taxon>
        <taxon>Actinomycetes</taxon>
        <taxon>Bifidobacteriales</taxon>
        <taxon>Bifidobacteriaceae</taxon>
        <taxon>Bifidobacterium</taxon>
    </lineage>
</organism>
<dbReference type="CDD" id="cd01335">
    <property type="entry name" value="Radical_SAM"/>
    <property type="match status" value="1"/>
</dbReference>
<feature type="domain" description="Radical SAM core" evidence="8">
    <location>
        <begin position="86"/>
        <end position="322"/>
    </location>
</feature>
<evidence type="ECO:0000256" key="1">
    <source>
        <dbReference type="ARBA" id="ARBA00001966"/>
    </source>
</evidence>
<evidence type="ECO:0000256" key="2">
    <source>
        <dbReference type="ARBA" id="ARBA00022485"/>
    </source>
</evidence>
<gene>
    <name evidence="10" type="ORF">BIFLH664_00093</name>
    <name evidence="9" type="ORF">BIFLH665_00115</name>
</gene>
<dbReference type="PANTHER" id="PTHR43273">
    <property type="entry name" value="ANAEROBIC SULFATASE-MATURATING ENZYME HOMOLOG ASLB-RELATED"/>
    <property type="match status" value="1"/>
</dbReference>
<evidence type="ECO:0000256" key="5">
    <source>
        <dbReference type="ARBA" id="ARBA00023004"/>
    </source>
</evidence>
<reference evidence="11 12" key="1">
    <citation type="submission" date="2019-10" db="EMBL/GenBank/DDBJ databases">
        <authorList>
            <consortium name="Melissa Lawson"/>
            <person name="O'neill I."/>
        </authorList>
    </citation>
    <scope>NUCLEOTIDE SEQUENCE [LARGE SCALE GENOMIC DNA]</scope>
    <source>
        <strain evidence="10">LH_664</strain>
        <strain evidence="9">LH_665</strain>
    </source>
</reference>
<evidence type="ECO:0000256" key="3">
    <source>
        <dbReference type="ARBA" id="ARBA00022691"/>
    </source>
</evidence>
<comment type="cofactor">
    <cofactor evidence="1">
        <name>[4Fe-4S] cluster</name>
        <dbReference type="ChEBI" id="CHEBI:49883"/>
    </cofactor>
</comment>
<dbReference type="Gene3D" id="3.20.20.70">
    <property type="entry name" value="Aldolase class I"/>
    <property type="match status" value="1"/>
</dbReference>
<evidence type="ECO:0000256" key="7">
    <source>
        <dbReference type="ARBA" id="ARBA00023601"/>
    </source>
</evidence>
<dbReference type="PROSITE" id="PS01305">
    <property type="entry name" value="MOAA_NIFB_PQQE"/>
    <property type="match status" value="1"/>
</dbReference>
<sequence>MPQYSKDDEQFKWNKYIERFDNILDDSTVVFSYITQESITVPKSIAHENHLHLDSKLGKLLIDEGFIIRINDDPYEEYCVRQDASRYANGMLDVILHLNYDCNLRCPYCYQNNLPKNVVMSQQTLDRTIDEIEDLIRDRGFRKLFLTLIGGEPSMHPELVEHLRKRISNWNGDTVITGEVVTNGTLLTDQFIDSCLSIGITDFDITVDGPQQTHDKLRFCEDGGGTYADIMKTIQRIQTLYPKARLCINYNLSQQNENGVEQLCSGLRSNGYSGKLMFSRVFQSPNSTFTDVLRPNDDVWMKAVNIAEHYDFIQPAFFRTQKMYCPMYNDSTYIVDPQGYVWSCINGVGLSPYREGPFANRNSWEWKLARARRLESVAPAFPMCKTCKFLPVCGGGCAYRNESIHPTCLRSIFENNELRILKEHLAKEYSYNCKTNMK</sequence>
<evidence type="ECO:0000256" key="4">
    <source>
        <dbReference type="ARBA" id="ARBA00022723"/>
    </source>
</evidence>
<dbReference type="Proteomes" id="UP000494179">
    <property type="component" value="Unassembled WGS sequence"/>
</dbReference>
<protein>
    <recommendedName>
        <fullName evidence="8">Radical SAM core domain-containing protein</fullName>
    </recommendedName>
</protein>
<keyword evidence="3" id="KW-0949">S-adenosyl-L-methionine</keyword>
<dbReference type="InterPro" id="IPR007197">
    <property type="entry name" value="rSAM"/>
</dbReference>
<dbReference type="InterPro" id="IPR023885">
    <property type="entry name" value="4Fe4S-binding_SPASM_dom"/>
</dbReference>
<keyword evidence="6" id="KW-0411">Iron-sulfur</keyword>
<dbReference type="InterPro" id="IPR058240">
    <property type="entry name" value="rSAM_sf"/>
</dbReference>
<dbReference type="SUPFAM" id="SSF102114">
    <property type="entry name" value="Radical SAM enzymes"/>
    <property type="match status" value="1"/>
</dbReference>
<evidence type="ECO:0000313" key="9">
    <source>
        <dbReference type="EMBL" id="VWQ27023.1"/>
    </source>
</evidence>
<dbReference type="NCBIfam" id="TIGR04085">
    <property type="entry name" value="rSAM_more_4Fe4S"/>
    <property type="match status" value="1"/>
</dbReference>
<evidence type="ECO:0000256" key="6">
    <source>
        <dbReference type="ARBA" id="ARBA00023014"/>
    </source>
</evidence>
<accession>A0A8U0KVL6</accession>
<dbReference type="RefSeq" id="WP_174773580.1">
    <property type="nucleotide sequence ID" value="NZ_CABWKE010000001.1"/>
</dbReference>